<feature type="region of interest" description="Disordered" evidence="1">
    <location>
        <begin position="26"/>
        <end position="47"/>
    </location>
</feature>
<accession>A0A8J6IN30</accession>
<gene>
    <name evidence="2" type="ORF">H8B19_04385</name>
</gene>
<evidence type="ECO:0000313" key="2">
    <source>
        <dbReference type="EMBL" id="MBC3765100.1"/>
    </source>
</evidence>
<reference evidence="2" key="1">
    <citation type="journal article" date="2018" name="Int. J. Syst. Evol. Microbiol.">
        <title>Neptunicella marina gen. nov., sp. nov., isolated from surface seawater.</title>
        <authorList>
            <person name="Liu X."/>
            <person name="Lai Q."/>
            <person name="Du Y."/>
            <person name="Zhang X."/>
            <person name="Liu Z."/>
            <person name="Sun F."/>
            <person name="Shao Z."/>
        </authorList>
    </citation>
    <scope>NUCLEOTIDE SEQUENCE</scope>
    <source>
        <strain evidence="2">S27-2</strain>
    </source>
</reference>
<feature type="compositionally biased region" description="Low complexity" evidence="1">
    <location>
        <begin position="65"/>
        <end position="76"/>
    </location>
</feature>
<evidence type="ECO:0000256" key="1">
    <source>
        <dbReference type="SAM" id="MobiDB-lite"/>
    </source>
</evidence>
<sequence>MTTLSEYQKNVLSELGITQWVLRENAESAHEQTQSQPVESVTASNQKTVSSQEVALAKLALLKQQEQPAQAENQQQDDVQTKPASDNPVVESVQPDPVVIKLNHNHPLVQDLVTYLCLAGNIDDRTQLSLKWVEGDSVSLDGDTLSTPSLTKLTQSTDCKKQLWQVLQTWTA</sequence>
<comment type="caution">
    <text evidence="2">The sequence shown here is derived from an EMBL/GenBank/DDBJ whole genome shotgun (WGS) entry which is preliminary data.</text>
</comment>
<keyword evidence="3" id="KW-1185">Reference proteome</keyword>
<dbReference type="AlphaFoldDB" id="A0A8J6IN30"/>
<organism evidence="2 3">
    <name type="scientific">Neptunicella marina</name>
    <dbReference type="NCBI Taxonomy" id="2125989"/>
    <lineage>
        <taxon>Bacteria</taxon>
        <taxon>Pseudomonadati</taxon>
        <taxon>Pseudomonadota</taxon>
        <taxon>Gammaproteobacteria</taxon>
        <taxon>Alteromonadales</taxon>
        <taxon>Alteromonadaceae</taxon>
        <taxon>Neptunicella</taxon>
    </lineage>
</organism>
<dbReference type="RefSeq" id="WP_186505556.1">
    <property type="nucleotide sequence ID" value="NZ_JACNEP010000002.1"/>
</dbReference>
<dbReference type="Proteomes" id="UP000601768">
    <property type="component" value="Unassembled WGS sequence"/>
</dbReference>
<reference evidence="2" key="2">
    <citation type="submission" date="2020-08" db="EMBL/GenBank/DDBJ databases">
        <authorList>
            <person name="Lai Q."/>
        </authorList>
    </citation>
    <scope>NUCLEOTIDE SEQUENCE</scope>
    <source>
        <strain evidence="2">S27-2</strain>
    </source>
</reference>
<dbReference type="EMBL" id="JACNEP010000002">
    <property type="protein sequence ID" value="MBC3765100.1"/>
    <property type="molecule type" value="Genomic_DNA"/>
</dbReference>
<evidence type="ECO:0000313" key="3">
    <source>
        <dbReference type="Proteomes" id="UP000601768"/>
    </source>
</evidence>
<feature type="compositionally biased region" description="Polar residues" evidence="1">
    <location>
        <begin position="31"/>
        <end position="47"/>
    </location>
</feature>
<protein>
    <submittedName>
        <fullName evidence="2">Uncharacterized protein</fullName>
    </submittedName>
</protein>
<name>A0A8J6IN30_9ALTE</name>
<feature type="region of interest" description="Disordered" evidence="1">
    <location>
        <begin position="65"/>
        <end position="91"/>
    </location>
</feature>
<proteinExistence type="predicted"/>